<evidence type="ECO:0000256" key="2">
    <source>
        <dbReference type="SAM" id="SignalP"/>
    </source>
</evidence>
<evidence type="ECO:0000259" key="3">
    <source>
        <dbReference type="Pfam" id="PF07589"/>
    </source>
</evidence>
<evidence type="ECO:0000313" key="4">
    <source>
        <dbReference type="EMBL" id="RVT88234.1"/>
    </source>
</evidence>
<dbReference type="InterPro" id="IPR013424">
    <property type="entry name" value="Ice-binding_C"/>
</dbReference>
<proteinExistence type="predicted"/>
<dbReference type="Pfam" id="PF07589">
    <property type="entry name" value="PEP-CTERM"/>
    <property type="match status" value="1"/>
</dbReference>
<name>A0A3S2UYH2_9BURK</name>
<comment type="caution">
    <text evidence="4">The sequence shown here is derived from an EMBL/GenBank/DDBJ whole genome shotgun (WGS) entry which is preliminary data.</text>
</comment>
<dbReference type="OrthoDB" id="8771809at2"/>
<gene>
    <name evidence="4" type="ORF">EOD73_04335</name>
</gene>
<feature type="compositionally biased region" description="Polar residues" evidence="1">
    <location>
        <begin position="128"/>
        <end position="138"/>
    </location>
</feature>
<dbReference type="EMBL" id="SACM01000001">
    <property type="protein sequence ID" value="RVT88234.1"/>
    <property type="molecule type" value="Genomic_DNA"/>
</dbReference>
<sequence length="304" mass="31566">MKKLHAFALCALVVSTGSAMAATNWSLGSSYTNTVGECNRGNTTSNASELYINGSGSDMARLANGNTCRIQGRDAVTGNLTPVGGDNVMVSAWSTTKQFDNGVTNWEDAKLKGWLGSGFGVTNRDAGTANTDDQNEGSSPEHAVDNNQRIDGVLYTFTKNMALQSLRLGWSSTDSDLAVFRFAGTGVPPQLAFTSAGGLISAGWEHVGNYADVGTSSTLCLAGKNADNSCKTSAAASSWWLVTAYNPTYAKGPANSALTAGNDYFKLLTVSGDIKVSEPAALALAGFGLFGVLATRRKRAAAAA</sequence>
<dbReference type="Proteomes" id="UP000288587">
    <property type="component" value="Unassembled WGS sequence"/>
</dbReference>
<feature type="domain" description="Ice-binding protein C-terminal" evidence="3">
    <location>
        <begin position="276"/>
        <end position="298"/>
    </location>
</feature>
<evidence type="ECO:0000313" key="5">
    <source>
        <dbReference type="Proteomes" id="UP000288587"/>
    </source>
</evidence>
<dbReference type="NCBIfam" id="NF041927">
    <property type="entry name" value="Xrt_dep_XDP1"/>
    <property type="match status" value="1"/>
</dbReference>
<keyword evidence="2" id="KW-0732">Signal</keyword>
<reference evidence="4 5" key="1">
    <citation type="submission" date="2019-01" db="EMBL/GenBank/DDBJ databases">
        <authorList>
            <person name="Chen W.-M."/>
        </authorList>
    </citation>
    <scope>NUCLEOTIDE SEQUENCE [LARGE SCALE GENOMIC DNA]</scope>
    <source>
        <strain evidence="4 5">CCP-18</strain>
    </source>
</reference>
<protein>
    <submittedName>
        <fullName evidence="4">PEP-CTERM sorting domain-containing protein</fullName>
    </submittedName>
</protein>
<feature type="chain" id="PRO_5018698548" evidence="2">
    <location>
        <begin position="22"/>
        <end position="304"/>
    </location>
</feature>
<organism evidence="4 5">
    <name type="scientific">Inhella crocodyli</name>
    <dbReference type="NCBI Taxonomy" id="2499851"/>
    <lineage>
        <taxon>Bacteria</taxon>
        <taxon>Pseudomonadati</taxon>
        <taxon>Pseudomonadota</taxon>
        <taxon>Betaproteobacteria</taxon>
        <taxon>Burkholderiales</taxon>
        <taxon>Sphaerotilaceae</taxon>
        <taxon>Inhella</taxon>
    </lineage>
</organism>
<dbReference type="RefSeq" id="WP_127681190.1">
    <property type="nucleotide sequence ID" value="NZ_SACM01000001.1"/>
</dbReference>
<feature type="region of interest" description="Disordered" evidence="1">
    <location>
        <begin position="123"/>
        <end position="145"/>
    </location>
</feature>
<feature type="signal peptide" evidence="2">
    <location>
        <begin position="1"/>
        <end position="21"/>
    </location>
</feature>
<dbReference type="InterPro" id="IPR049672">
    <property type="entry name" value="Xrt_dep_XDP1"/>
</dbReference>
<dbReference type="AlphaFoldDB" id="A0A3S2UYH2"/>
<accession>A0A3S2UYH2</accession>
<evidence type="ECO:0000256" key="1">
    <source>
        <dbReference type="SAM" id="MobiDB-lite"/>
    </source>
</evidence>
<keyword evidence="5" id="KW-1185">Reference proteome</keyword>